<dbReference type="PANTHER" id="PTHR12843:SF5">
    <property type="entry name" value="EEF1A LYSINE METHYLTRANSFERASE 2"/>
    <property type="match status" value="1"/>
</dbReference>
<name>A0A517YE90_9BACT</name>
<protein>
    <submittedName>
        <fullName evidence="2">Bifunctional 3-demethylubiquinone-9 3-methyltransferase/ 2-octaprenyl-6-hydroxy phenol methylase</fullName>
    </submittedName>
</protein>
<dbReference type="PANTHER" id="PTHR12843">
    <property type="entry name" value="PROTEIN-LYSINE N-METHYLTRANSFERASE METTL10"/>
    <property type="match status" value="1"/>
</dbReference>
<dbReference type="InterPro" id="IPR029063">
    <property type="entry name" value="SAM-dependent_MTases_sf"/>
</dbReference>
<keyword evidence="3" id="KW-1185">Reference proteome</keyword>
<evidence type="ECO:0000259" key="1">
    <source>
        <dbReference type="Pfam" id="PF13649"/>
    </source>
</evidence>
<dbReference type="GO" id="GO:0008168">
    <property type="term" value="F:methyltransferase activity"/>
    <property type="evidence" value="ECO:0007669"/>
    <property type="project" value="UniProtKB-KW"/>
</dbReference>
<dbReference type="KEGG" id="aagg:ETAA8_36290"/>
<keyword evidence="2" id="KW-0489">Methyltransferase</keyword>
<keyword evidence="2" id="KW-0830">Ubiquinone</keyword>
<feature type="domain" description="Methyltransferase" evidence="1">
    <location>
        <begin position="42"/>
        <end position="137"/>
    </location>
</feature>
<evidence type="ECO:0000313" key="2">
    <source>
        <dbReference type="EMBL" id="QDU28527.1"/>
    </source>
</evidence>
<evidence type="ECO:0000313" key="3">
    <source>
        <dbReference type="Proteomes" id="UP000315017"/>
    </source>
</evidence>
<proteinExistence type="predicted"/>
<reference evidence="2 3" key="1">
    <citation type="submission" date="2019-02" db="EMBL/GenBank/DDBJ databases">
        <title>Deep-cultivation of Planctomycetes and their phenomic and genomic characterization uncovers novel biology.</title>
        <authorList>
            <person name="Wiegand S."/>
            <person name="Jogler M."/>
            <person name="Boedeker C."/>
            <person name="Pinto D."/>
            <person name="Vollmers J."/>
            <person name="Rivas-Marin E."/>
            <person name="Kohn T."/>
            <person name="Peeters S.H."/>
            <person name="Heuer A."/>
            <person name="Rast P."/>
            <person name="Oberbeckmann S."/>
            <person name="Bunk B."/>
            <person name="Jeske O."/>
            <person name="Meyerdierks A."/>
            <person name="Storesund J.E."/>
            <person name="Kallscheuer N."/>
            <person name="Luecker S."/>
            <person name="Lage O.M."/>
            <person name="Pohl T."/>
            <person name="Merkel B.J."/>
            <person name="Hornburger P."/>
            <person name="Mueller R.-W."/>
            <person name="Bruemmer F."/>
            <person name="Labrenz M."/>
            <person name="Spormann A.M."/>
            <person name="Op den Camp H."/>
            <person name="Overmann J."/>
            <person name="Amann R."/>
            <person name="Jetten M.S.M."/>
            <person name="Mascher T."/>
            <person name="Medema M.H."/>
            <person name="Devos D.P."/>
            <person name="Kaster A.-K."/>
            <person name="Ovreas L."/>
            <person name="Rohde M."/>
            <person name="Galperin M.Y."/>
            <person name="Jogler C."/>
        </authorList>
    </citation>
    <scope>NUCLEOTIDE SEQUENCE [LARGE SCALE GENOMIC DNA]</scope>
    <source>
        <strain evidence="2 3">ETA_A8</strain>
    </source>
</reference>
<dbReference type="Proteomes" id="UP000315017">
    <property type="component" value="Chromosome"/>
</dbReference>
<dbReference type="CDD" id="cd02440">
    <property type="entry name" value="AdoMet_MTases"/>
    <property type="match status" value="1"/>
</dbReference>
<gene>
    <name evidence="2" type="ORF">ETAA8_36290</name>
</gene>
<organism evidence="2 3">
    <name type="scientific">Anatilimnocola aggregata</name>
    <dbReference type="NCBI Taxonomy" id="2528021"/>
    <lineage>
        <taxon>Bacteria</taxon>
        <taxon>Pseudomonadati</taxon>
        <taxon>Planctomycetota</taxon>
        <taxon>Planctomycetia</taxon>
        <taxon>Pirellulales</taxon>
        <taxon>Pirellulaceae</taxon>
        <taxon>Anatilimnocola</taxon>
    </lineage>
</organism>
<dbReference type="Pfam" id="PF13649">
    <property type="entry name" value="Methyltransf_25"/>
    <property type="match status" value="1"/>
</dbReference>
<dbReference type="RefSeq" id="WP_145090969.1">
    <property type="nucleotide sequence ID" value="NZ_CP036274.1"/>
</dbReference>
<dbReference type="InterPro" id="IPR041698">
    <property type="entry name" value="Methyltransf_25"/>
</dbReference>
<accession>A0A517YE90</accession>
<dbReference type="GO" id="GO:0032259">
    <property type="term" value="P:methylation"/>
    <property type="evidence" value="ECO:0007669"/>
    <property type="project" value="UniProtKB-KW"/>
</dbReference>
<keyword evidence="2" id="KW-0808">Transferase</keyword>
<dbReference type="EMBL" id="CP036274">
    <property type="protein sequence ID" value="QDU28527.1"/>
    <property type="molecule type" value="Genomic_DNA"/>
</dbReference>
<sequence>MDRRSHWENVYHTKSATDVSWFEAEPTTSLSLIQSIAPGGRIIDVGGGASLLVDCLIAVGTWEVTVLDVSAAALELAQTRLQERAHRVKWIQADITEVQQLGTYDIWHDRAVFHFLTSLDDRAAYLAQLRRALRPGGYVVFGTFALDGPEKCSGLPVCRYDARSLAATLGADYSLVKKLEHSHPTPGGTTQRFTFAVFRRAV</sequence>
<dbReference type="AlphaFoldDB" id="A0A517YE90"/>
<dbReference type="OrthoDB" id="5419754at2"/>
<dbReference type="Gene3D" id="3.40.50.150">
    <property type="entry name" value="Vaccinia Virus protein VP39"/>
    <property type="match status" value="1"/>
</dbReference>
<dbReference type="SUPFAM" id="SSF53335">
    <property type="entry name" value="S-adenosyl-L-methionine-dependent methyltransferases"/>
    <property type="match status" value="1"/>
</dbReference>